<keyword evidence="6" id="KW-1185">Reference proteome</keyword>
<reference evidence="5" key="2">
    <citation type="submission" date="2025-09" db="UniProtKB">
        <authorList>
            <consortium name="Ensembl"/>
        </authorList>
    </citation>
    <scope>IDENTIFICATION</scope>
</reference>
<dbReference type="InterPro" id="IPR007110">
    <property type="entry name" value="Ig-like_dom"/>
</dbReference>
<dbReference type="Ensembl" id="ENSCPBT00000002673.1">
    <property type="protein sequence ID" value="ENSCPBP00000002188.1"/>
    <property type="gene ID" value="ENSCPBG00000001767.1"/>
</dbReference>
<proteinExistence type="predicted"/>
<dbReference type="PROSITE" id="PS50835">
    <property type="entry name" value="IG_LIKE"/>
    <property type="match status" value="1"/>
</dbReference>
<protein>
    <recommendedName>
        <fullName evidence="4">Ig-like domain-containing protein</fullName>
    </recommendedName>
</protein>
<dbReference type="SMART" id="SM00407">
    <property type="entry name" value="IGc1"/>
    <property type="match status" value="1"/>
</dbReference>
<feature type="region of interest" description="Disordered" evidence="3">
    <location>
        <begin position="24"/>
        <end position="45"/>
    </location>
</feature>
<keyword evidence="1" id="KW-1015">Disulfide bond</keyword>
<reference evidence="5" key="1">
    <citation type="submission" date="2025-08" db="UniProtKB">
        <authorList>
            <consortium name="Ensembl"/>
        </authorList>
    </citation>
    <scope>IDENTIFICATION</scope>
</reference>
<evidence type="ECO:0000313" key="6">
    <source>
        <dbReference type="Proteomes" id="UP000694380"/>
    </source>
</evidence>
<dbReference type="Proteomes" id="UP000694380">
    <property type="component" value="Unplaced"/>
</dbReference>
<evidence type="ECO:0000256" key="2">
    <source>
        <dbReference type="ARBA" id="ARBA00023180"/>
    </source>
</evidence>
<accession>A0A8C3F306</accession>
<dbReference type="InterPro" id="IPR036179">
    <property type="entry name" value="Ig-like_dom_sf"/>
</dbReference>
<dbReference type="InterPro" id="IPR013783">
    <property type="entry name" value="Ig-like_fold"/>
</dbReference>
<evidence type="ECO:0000313" key="5">
    <source>
        <dbReference type="Ensembl" id="ENSCPBP00000002188.1"/>
    </source>
</evidence>
<feature type="domain" description="Ig-like" evidence="4">
    <location>
        <begin position="28"/>
        <end position="113"/>
    </location>
</feature>
<dbReference type="InterPro" id="IPR003597">
    <property type="entry name" value="Ig_C1-set"/>
</dbReference>
<dbReference type="Pfam" id="PF07654">
    <property type="entry name" value="C1-set"/>
    <property type="match status" value="1"/>
</dbReference>
<evidence type="ECO:0000256" key="1">
    <source>
        <dbReference type="ARBA" id="ARBA00023157"/>
    </source>
</evidence>
<keyword evidence="2" id="KW-0325">Glycoprotein</keyword>
<evidence type="ECO:0000256" key="3">
    <source>
        <dbReference type="SAM" id="MobiDB-lite"/>
    </source>
</evidence>
<dbReference type="InterPro" id="IPR051755">
    <property type="entry name" value="Ig-like_CS_Receptor"/>
</dbReference>
<organism evidence="5 6">
    <name type="scientific">Chrysemys picta bellii</name>
    <name type="common">Western painted turtle</name>
    <name type="synonym">Emys bellii</name>
    <dbReference type="NCBI Taxonomy" id="8478"/>
    <lineage>
        <taxon>Eukaryota</taxon>
        <taxon>Metazoa</taxon>
        <taxon>Chordata</taxon>
        <taxon>Craniata</taxon>
        <taxon>Vertebrata</taxon>
        <taxon>Euteleostomi</taxon>
        <taxon>Archelosauria</taxon>
        <taxon>Testudinata</taxon>
        <taxon>Testudines</taxon>
        <taxon>Cryptodira</taxon>
        <taxon>Durocryptodira</taxon>
        <taxon>Testudinoidea</taxon>
        <taxon>Emydidae</taxon>
        <taxon>Chrysemys</taxon>
    </lineage>
</organism>
<evidence type="ECO:0000259" key="4">
    <source>
        <dbReference type="PROSITE" id="PS50835"/>
    </source>
</evidence>
<dbReference type="Gene3D" id="2.60.40.10">
    <property type="entry name" value="Immunoglobulins"/>
    <property type="match status" value="1"/>
</dbReference>
<name>A0A8C3F306_CHRPI</name>
<dbReference type="GeneTree" id="ENSGT00960000186656"/>
<sequence length="156" mass="16357">QGQGLWHPRSQVVPVRRWVPWGGGLARPSAPSVSGPPSRAEPGPPVTFTCTSGGFSPRDIAVTWLKNGAKLPAPQPRVLPAHESVSYSVSSTVGVSLTTGDTRSQLTCQIEHSTLPAACGHCPSGARRTEQVCDVHLPCGGVLPKGRESHLAGERT</sequence>
<dbReference type="SUPFAM" id="SSF48726">
    <property type="entry name" value="Immunoglobulin"/>
    <property type="match status" value="1"/>
</dbReference>
<dbReference type="PANTHER" id="PTHR19971">
    <property type="entry name" value="SIGNAL-REGULATORY PROTEIN BETA"/>
    <property type="match status" value="1"/>
</dbReference>
<dbReference type="AlphaFoldDB" id="A0A8C3F306"/>